<keyword evidence="6" id="KW-1185">Reference proteome</keyword>
<keyword evidence="1" id="KW-0479">Metal-binding</keyword>
<feature type="domain" description="C2H2-type" evidence="3">
    <location>
        <begin position="90"/>
        <end position="115"/>
    </location>
</feature>
<dbReference type="PROSITE" id="PS50157">
    <property type="entry name" value="ZINC_FINGER_C2H2_2"/>
    <property type="match status" value="1"/>
</dbReference>
<feature type="region of interest" description="Disordered" evidence="2">
    <location>
        <begin position="240"/>
        <end position="260"/>
    </location>
</feature>
<evidence type="ECO:0000313" key="4">
    <source>
        <dbReference type="EMBL" id="KAF0690088.1"/>
    </source>
</evidence>
<name>A0A485LBU5_9STRA</name>
<keyword evidence="1" id="KW-0863">Zinc-finger</keyword>
<reference evidence="4" key="2">
    <citation type="submission" date="2019-06" db="EMBL/GenBank/DDBJ databases">
        <title>Genomics analysis of Aphanomyces spp. identifies a new class of oomycete effector associated with host adaptation.</title>
        <authorList>
            <person name="Gaulin E."/>
        </authorList>
    </citation>
    <scope>NUCLEOTIDE SEQUENCE</scope>
    <source>
        <strain evidence="4">CBS 578.67</strain>
    </source>
</reference>
<dbReference type="EMBL" id="VJMH01006393">
    <property type="protein sequence ID" value="KAF0690088.1"/>
    <property type="molecule type" value="Genomic_DNA"/>
</dbReference>
<keyword evidence="1" id="KW-0862">Zinc</keyword>
<sequence>MSGQVYVVDNMHVIAATEKLARFKVQQNLQIQIDIDLPSSECSTLTCTSREDEPPTPTSCRLDDDLMGEEEPCEKKKRRRRTAAQIDRKYVCSYAGCKKAYGSEGSLTQHMRLKHRNLALSHRDRGHIPSHASLLVVSSFFAPNCNNIAIRPAISYLVDLSSAYSPPTPCFVGNESADASFGLEKLRMRSNSMPSDMSNQMTHQAACETPRWSRSKKTTPQSARAYKAKAAAQVTKAKMKRSQSMSSPQGPFQSPEQVGYARDPGLSIEALKLSPNYGYVTPQMQQGHSYDYPKQHEMSMLSTLDWSGAAAASVKEERQDENDLSVLDALVENDPVMTGHDGESTAESFTPTSPPLFCELDDSDMLGNQYDNNVAYYRQAVNHVQPTAATMHHHSLSLGDYGAALDMDLGYGSMEPFMPTSQTYPPAALASTPTFFM</sequence>
<dbReference type="InterPro" id="IPR013087">
    <property type="entry name" value="Znf_C2H2_type"/>
</dbReference>
<evidence type="ECO:0000259" key="3">
    <source>
        <dbReference type="PROSITE" id="PS50157"/>
    </source>
</evidence>
<protein>
    <submittedName>
        <fullName evidence="5">Aste57867_18482 protein</fullName>
    </submittedName>
</protein>
<evidence type="ECO:0000256" key="2">
    <source>
        <dbReference type="SAM" id="MobiDB-lite"/>
    </source>
</evidence>
<dbReference type="AlphaFoldDB" id="A0A485LBU5"/>
<dbReference type="EMBL" id="CAADRA010006414">
    <property type="protein sequence ID" value="VFT95218.1"/>
    <property type="molecule type" value="Genomic_DNA"/>
</dbReference>
<dbReference type="Proteomes" id="UP000332933">
    <property type="component" value="Unassembled WGS sequence"/>
</dbReference>
<dbReference type="OrthoDB" id="21530at2759"/>
<evidence type="ECO:0000313" key="5">
    <source>
        <dbReference type="EMBL" id="VFT95218.1"/>
    </source>
</evidence>
<dbReference type="Gene3D" id="3.30.160.60">
    <property type="entry name" value="Classic Zinc Finger"/>
    <property type="match status" value="1"/>
</dbReference>
<proteinExistence type="predicted"/>
<reference evidence="5 6" key="1">
    <citation type="submission" date="2019-03" db="EMBL/GenBank/DDBJ databases">
        <authorList>
            <person name="Gaulin E."/>
            <person name="Dumas B."/>
        </authorList>
    </citation>
    <scope>NUCLEOTIDE SEQUENCE [LARGE SCALE GENOMIC DNA]</scope>
    <source>
        <strain evidence="5">CBS 568.67</strain>
    </source>
</reference>
<feature type="compositionally biased region" description="Polar residues" evidence="2">
    <location>
        <begin position="242"/>
        <end position="256"/>
    </location>
</feature>
<accession>A0A485LBU5</accession>
<dbReference type="PROSITE" id="PS00028">
    <property type="entry name" value="ZINC_FINGER_C2H2_1"/>
    <property type="match status" value="1"/>
</dbReference>
<organism evidence="5 6">
    <name type="scientific">Aphanomyces stellatus</name>
    <dbReference type="NCBI Taxonomy" id="120398"/>
    <lineage>
        <taxon>Eukaryota</taxon>
        <taxon>Sar</taxon>
        <taxon>Stramenopiles</taxon>
        <taxon>Oomycota</taxon>
        <taxon>Saprolegniomycetes</taxon>
        <taxon>Saprolegniales</taxon>
        <taxon>Verrucalvaceae</taxon>
        <taxon>Aphanomyces</taxon>
    </lineage>
</organism>
<gene>
    <name evidence="5" type="primary">Aste57867_18482</name>
    <name evidence="4" type="ORF">As57867_018420</name>
    <name evidence="5" type="ORF">ASTE57867_18482</name>
</gene>
<dbReference type="GO" id="GO:0008270">
    <property type="term" value="F:zinc ion binding"/>
    <property type="evidence" value="ECO:0007669"/>
    <property type="project" value="UniProtKB-KW"/>
</dbReference>
<evidence type="ECO:0000256" key="1">
    <source>
        <dbReference type="PROSITE-ProRule" id="PRU00042"/>
    </source>
</evidence>
<evidence type="ECO:0000313" key="6">
    <source>
        <dbReference type="Proteomes" id="UP000332933"/>
    </source>
</evidence>
<dbReference type="SMART" id="SM00355">
    <property type="entry name" value="ZnF_C2H2"/>
    <property type="match status" value="1"/>
</dbReference>